<gene>
    <name evidence="2" type="ORF">MEUPH1_LOCUS12952</name>
</gene>
<dbReference type="PANTHER" id="PTHR37162:SF10">
    <property type="entry name" value="DUF4371 DOMAIN-CONTAINING PROTEIN"/>
    <property type="match status" value="1"/>
</dbReference>
<accession>A0AAV0WMX3</accession>
<dbReference type="EMBL" id="CARXXK010000002">
    <property type="protein sequence ID" value="CAI6357314.1"/>
    <property type="molecule type" value="Genomic_DNA"/>
</dbReference>
<dbReference type="AlphaFoldDB" id="A0AAV0WMX3"/>
<dbReference type="PANTHER" id="PTHR37162">
    <property type="entry name" value="HAT FAMILY DIMERISATION DOMAINCONTAINING PROTEIN-RELATED"/>
    <property type="match status" value="1"/>
</dbReference>
<evidence type="ECO:0000313" key="3">
    <source>
        <dbReference type="Proteomes" id="UP001160148"/>
    </source>
</evidence>
<sequence>MLNDNEEDIHLTPPKKIMKNPTKHRAQKFRSEWLRVENLKKWLVPVDNDPFKAKCKLCNFTMVAELSNIKTHGNGKKHKEIEACTEIKQKSIKTFTTNKTPTKLDIDVKMAEIKLTAFLTEHNIAFLATDHISDVLKSCFKDSEIAKNISLKGTKTTSITKNVIDYCQKEELVSYLKTVQFSILTDESTDIGTVKSSCVILR</sequence>
<protein>
    <recommendedName>
        <fullName evidence="4">DUF4371 domain-containing protein</fullName>
    </recommendedName>
</protein>
<name>A0AAV0WMX3_9HEMI</name>
<organism evidence="2 3">
    <name type="scientific">Macrosiphum euphorbiae</name>
    <name type="common">potato aphid</name>
    <dbReference type="NCBI Taxonomy" id="13131"/>
    <lineage>
        <taxon>Eukaryota</taxon>
        <taxon>Metazoa</taxon>
        <taxon>Ecdysozoa</taxon>
        <taxon>Arthropoda</taxon>
        <taxon>Hexapoda</taxon>
        <taxon>Insecta</taxon>
        <taxon>Pterygota</taxon>
        <taxon>Neoptera</taxon>
        <taxon>Paraneoptera</taxon>
        <taxon>Hemiptera</taxon>
        <taxon>Sternorrhyncha</taxon>
        <taxon>Aphidomorpha</taxon>
        <taxon>Aphidoidea</taxon>
        <taxon>Aphididae</taxon>
        <taxon>Macrosiphini</taxon>
        <taxon>Macrosiphum</taxon>
    </lineage>
</organism>
<comment type="caution">
    <text evidence="2">The sequence shown here is derived from an EMBL/GenBank/DDBJ whole genome shotgun (WGS) entry which is preliminary data.</text>
</comment>
<keyword evidence="3" id="KW-1185">Reference proteome</keyword>
<proteinExistence type="predicted"/>
<feature type="region of interest" description="Disordered" evidence="1">
    <location>
        <begin position="1"/>
        <end position="24"/>
    </location>
</feature>
<reference evidence="2 3" key="1">
    <citation type="submission" date="2023-01" db="EMBL/GenBank/DDBJ databases">
        <authorList>
            <person name="Whitehead M."/>
        </authorList>
    </citation>
    <scope>NUCLEOTIDE SEQUENCE [LARGE SCALE GENOMIC DNA]</scope>
</reference>
<evidence type="ECO:0000313" key="2">
    <source>
        <dbReference type="EMBL" id="CAI6357314.1"/>
    </source>
</evidence>
<evidence type="ECO:0008006" key="4">
    <source>
        <dbReference type="Google" id="ProtNLM"/>
    </source>
</evidence>
<evidence type="ECO:0000256" key="1">
    <source>
        <dbReference type="SAM" id="MobiDB-lite"/>
    </source>
</evidence>
<dbReference type="Proteomes" id="UP001160148">
    <property type="component" value="Unassembled WGS sequence"/>
</dbReference>